<gene>
    <name evidence="3" type="ORF">ZYGR_0I02480</name>
</gene>
<evidence type="ECO:0000313" key="4">
    <source>
        <dbReference type="Proteomes" id="UP000187013"/>
    </source>
</evidence>
<accession>A0A1Q2ZWQ8</accession>
<proteinExistence type="predicted"/>
<dbReference type="eggNOG" id="ENOG502QSAC">
    <property type="taxonomic scope" value="Eukaryota"/>
</dbReference>
<evidence type="ECO:0000313" key="3">
    <source>
        <dbReference type="EMBL" id="GAV47952.1"/>
    </source>
</evidence>
<name>A0A1Q2ZWQ8_ZYGRO</name>
<evidence type="ECO:0000259" key="2">
    <source>
        <dbReference type="Pfam" id="PF04426"/>
    </source>
</evidence>
<feature type="domain" description="Bul1 C-terminal" evidence="2">
    <location>
        <begin position="462"/>
        <end position="545"/>
    </location>
</feature>
<feature type="domain" description="Bul1 N-terminal" evidence="1">
    <location>
        <begin position="70"/>
        <end position="368"/>
    </location>
</feature>
<comment type="caution">
    <text evidence="3">The sequence shown here is derived from an EMBL/GenBank/DDBJ whole genome shotgun (WGS) entry which is preliminary data.</text>
</comment>
<organism evidence="3 4">
    <name type="scientific">Zygosaccharomyces rouxii</name>
    <dbReference type="NCBI Taxonomy" id="4956"/>
    <lineage>
        <taxon>Eukaryota</taxon>
        <taxon>Fungi</taxon>
        <taxon>Dikarya</taxon>
        <taxon>Ascomycota</taxon>
        <taxon>Saccharomycotina</taxon>
        <taxon>Saccharomycetes</taxon>
        <taxon>Saccharomycetales</taxon>
        <taxon>Saccharomycetaceae</taxon>
        <taxon>Zygosaccharomyces</taxon>
    </lineage>
</organism>
<evidence type="ECO:0008006" key="5">
    <source>
        <dbReference type="Google" id="ProtNLM"/>
    </source>
</evidence>
<dbReference type="InterPro" id="IPR039634">
    <property type="entry name" value="Bul1-like"/>
</dbReference>
<dbReference type="Proteomes" id="UP000187013">
    <property type="component" value="Unassembled WGS sequence"/>
</dbReference>
<evidence type="ECO:0000259" key="1">
    <source>
        <dbReference type="Pfam" id="PF04425"/>
    </source>
</evidence>
<reference evidence="3 4" key="1">
    <citation type="submission" date="2016-08" db="EMBL/GenBank/DDBJ databases">
        <title>Draft genome sequence of allopolyploid Zygosaccharomyces rouxii.</title>
        <authorList>
            <person name="Watanabe J."/>
            <person name="Uehara K."/>
            <person name="Mogi Y."/>
            <person name="Tsukioka Y."/>
        </authorList>
    </citation>
    <scope>NUCLEOTIDE SEQUENCE [LARGE SCALE GENOMIC DNA]</scope>
    <source>
        <strain evidence="3 4">NBRC 110957</strain>
    </source>
</reference>
<sequence>MTVEEEIDELVHILPSFDFFNRYYLNVPVHQHFPTYEEIDRPSLSRPSLVSFDSISEVGDSLIDGVGNGITNVSIDNLHKLPEVDSPFTIEIHVTPNAPKFGEPMESPNLLKEYTCGDVVHGMVLIRNNSDKPMTFEMFYVMLEGTIAVVDRTQKTRSTKNILRMVDMSASWAQFHVEPSVSLDQCFGKFDSCDKTTFGFPPNKILKPNGCYKKLFSFKIPDQLLESHCPHGMSEHFSLPPSIGVDKHRKGCNFRDLKINHLLGYGRAETRGGPIWADDLADDDVCVNYSVKAILVGRHNKTKELFNMRQAEYSIRVIPTTHEMMSRQKMDCSSELESLSRENESSISKLELVKRKYDEKGFVTSEDLELDVFRSKESQLRSLSKSFDANWEKRSGTLEVGLLYKVEPKWTAKFINSPQQKAGIIIGRIRTPHVVLPYRPPILIDHRNRFEMKTKYERENVTRLSQLSGTTIQDLEIELECKPANNSDGKPPSINTISAELISVTGMSKRDIPIRLSNKTLLHEREEIRAKFQVYGKRLDDLQSWYIHCSDNIEPPLKQIVRESLRADVLGMESLQVKVNHVPLLVTQVNSTDWNSELQRRVTVNLKQPPFKSGVSGPIMPPSFASCMCFRSYTVRLKLQMDHGVGLLQLDVPIDVRNVAARADQINPY</sequence>
<dbReference type="InterPro" id="IPR022794">
    <property type="entry name" value="Bul1_C"/>
</dbReference>
<dbReference type="PANTHER" id="PTHR31904:SF1">
    <property type="entry name" value="BYPASS OF STOP CODON PROTEIN 5-RELATED"/>
    <property type="match status" value="1"/>
</dbReference>
<dbReference type="AlphaFoldDB" id="A0A1Q2ZWQ8"/>
<protein>
    <recommendedName>
        <fullName evidence="5">Bul1 N-terminal domain-containing protein</fullName>
    </recommendedName>
</protein>
<dbReference type="InterPro" id="IPR007519">
    <property type="entry name" value="Bul1_N"/>
</dbReference>
<dbReference type="Pfam" id="PF04425">
    <property type="entry name" value="Bul1_N"/>
    <property type="match status" value="1"/>
</dbReference>
<feature type="domain" description="Bul1 C-terminal" evidence="2">
    <location>
        <begin position="595"/>
        <end position="659"/>
    </location>
</feature>
<dbReference type="PANTHER" id="PTHR31904">
    <property type="entry name" value="BYPASS OF STOP CODON PROTEIN 5-RELATED"/>
    <property type="match status" value="1"/>
</dbReference>
<dbReference type="EMBL" id="BDGX01000009">
    <property type="protein sequence ID" value="GAV47952.1"/>
    <property type="molecule type" value="Genomic_DNA"/>
</dbReference>
<dbReference type="OrthoDB" id="2283785at2759"/>
<dbReference type="Pfam" id="PF04426">
    <property type="entry name" value="Bul1_C"/>
    <property type="match status" value="2"/>
</dbReference>